<comment type="caution">
    <text evidence="1">The sequence shown here is derived from an EMBL/GenBank/DDBJ whole genome shotgun (WGS) entry which is preliminary data.</text>
</comment>
<evidence type="ECO:0000313" key="1">
    <source>
        <dbReference type="EMBL" id="CAF5007783.1"/>
    </source>
</evidence>
<organism evidence="1 2">
    <name type="scientific">Rotaria socialis</name>
    <dbReference type="NCBI Taxonomy" id="392032"/>
    <lineage>
        <taxon>Eukaryota</taxon>
        <taxon>Metazoa</taxon>
        <taxon>Spiralia</taxon>
        <taxon>Gnathifera</taxon>
        <taxon>Rotifera</taxon>
        <taxon>Eurotatoria</taxon>
        <taxon>Bdelloidea</taxon>
        <taxon>Philodinida</taxon>
        <taxon>Philodinidae</taxon>
        <taxon>Rotaria</taxon>
    </lineage>
</organism>
<dbReference type="Proteomes" id="UP000663873">
    <property type="component" value="Unassembled WGS sequence"/>
</dbReference>
<proteinExistence type="predicted"/>
<accession>A0A822AY96</accession>
<keyword evidence="2" id="KW-1185">Reference proteome</keyword>
<reference evidence="1" key="1">
    <citation type="submission" date="2021-02" db="EMBL/GenBank/DDBJ databases">
        <authorList>
            <person name="Nowell W R."/>
        </authorList>
    </citation>
    <scope>NUCLEOTIDE SEQUENCE</scope>
</reference>
<name>A0A822AY96_9BILA</name>
<evidence type="ECO:0000313" key="2">
    <source>
        <dbReference type="Proteomes" id="UP000663873"/>
    </source>
</evidence>
<dbReference type="AlphaFoldDB" id="A0A822AY96"/>
<dbReference type="EMBL" id="CAJOBP010113316">
    <property type="protein sequence ID" value="CAF5007783.1"/>
    <property type="molecule type" value="Genomic_DNA"/>
</dbReference>
<feature type="non-terminal residue" evidence="1">
    <location>
        <position position="59"/>
    </location>
</feature>
<gene>
    <name evidence="1" type="ORF">UJA718_LOCUS50464</name>
</gene>
<sequence length="59" mass="6927">MILRGREIAYQAANSPTIPSSVPSYTHDQIRELYGEVDKKTRRLQEHEYILHTPMIDAW</sequence>
<protein>
    <submittedName>
        <fullName evidence="1">Uncharacterized protein</fullName>
    </submittedName>
</protein>